<comment type="caution">
    <text evidence="3">The sequence shown here is derived from an EMBL/GenBank/DDBJ whole genome shotgun (WGS) entry which is preliminary data.</text>
</comment>
<sequence>MNRVLLLTFVYKMSTAWLENLKSAQKTCLVQDDRKKIHFTFQDGTEMAEEYDINTGDLLGELRKWHKKGTLGGATKWEYEVGEDLMLAKPLLTEGLMESSSNPIFVRKDTKQTFQWRIRNLPYPIETYQVTVDAENRTITIRTSNKKYYKRFSIPDMDRIQAALKQDDLSIAYANNTLIVTYKKPKEVLDLEKAVQEELKKTKAMKDGDVECNPS</sequence>
<organism evidence="3 4">
    <name type="scientific">Paralvinella palmiformis</name>
    <dbReference type="NCBI Taxonomy" id="53620"/>
    <lineage>
        <taxon>Eukaryota</taxon>
        <taxon>Metazoa</taxon>
        <taxon>Spiralia</taxon>
        <taxon>Lophotrochozoa</taxon>
        <taxon>Annelida</taxon>
        <taxon>Polychaeta</taxon>
        <taxon>Sedentaria</taxon>
        <taxon>Canalipalpata</taxon>
        <taxon>Terebellida</taxon>
        <taxon>Terebelliformia</taxon>
        <taxon>Alvinellidae</taxon>
        <taxon>Paralvinella</taxon>
    </lineage>
</organism>
<dbReference type="InterPro" id="IPR026224">
    <property type="entry name" value="DPCD"/>
</dbReference>
<dbReference type="PANTHER" id="PTHR31921">
    <property type="entry name" value="PROTEIN DPCD"/>
    <property type="match status" value="1"/>
</dbReference>
<dbReference type="Proteomes" id="UP001208570">
    <property type="component" value="Unassembled WGS sequence"/>
</dbReference>
<evidence type="ECO:0000256" key="2">
    <source>
        <dbReference type="ARBA" id="ARBA00020330"/>
    </source>
</evidence>
<proteinExistence type="inferred from homology"/>
<gene>
    <name evidence="3" type="ORF">LSH36_356g06029</name>
</gene>
<comment type="similarity">
    <text evidence="1">Belongs to the DPCD family.</text>
</comment>
<evidence type="ECO:0000313" key="3">
    <source>
        <dbReference type="EMBL" id="KAK2151642.1"/>
    </source>
</evidence>
<dbReference type="PANTHER" id="PTHR31921:SF1">
    <property type="entry name" value="PROTEIN DPCD"/>
    <property type="match status" value="1"/>
</dbReference>
<dbReference type="EMBL" id="JAODUP010000356">
    <property type="protein sequence ID" value="KAK2151642.1"/>
    <property type="molecule type" value="Genomic_DNA"/>
</dbReference>
<dbReference type="Pfam" id="PF14913">
    <property type="entry name" value="DPCD"/>
    <property type="match status" value="1"/>
</dbReference>
<name>A0AAD9MZK4_9ANNE</name>
<dbReference type="AlphaFoldDB" id="A0AAD9MZK4"/>
<accession>A0AAD9MZK4</accession>
<keyword evidence="4" id="KW-1185">Reference proteome</keyword>
<evidence type="ECO:0000256" key="1">
    <source>
        <dbReference type="ARBA" id="ARBA00010597"/>
    </source>
</evidence>
<dbReference type="PRINTS" id="PR02065">
    <property type="entry name" value="PROTEINDPCD"/>
</dbReference>
<reference evidence="3" key="1">
    <citation type="journal article" date="2023" name="Mol. Biol. Evol.">
        <title>Third-Generation Sequencing Reveals the Adaptive Role of the Epigenome in Three Deep-Sea Polychaetes.</title>
        <authorList>
            <person name="Perez M."/>
            <person name="Aroh O."/>
            <person name="Sun Y."/>
            <person name="Lan Y."/>
            <person name="Juniper S.K."/>
            <person name="Young C.R."/>
            <person name="Angers B."/>
            <person name="Qian P.Y."/>
        </authorList>
    </citation>
    <scope>NUCLEOTIDE SEQUENCE</scope>
    <source>
        <strain evidence="3">P08H-3</strain>
    </source>
</reference>
<evidence type="ECO:0000313" key="4">
    <source>
        <dbReference type="Proteomes" id="UP001208570"/>
    </source>
</evidence>
<protein>
    <recommendedName>
        <fullName evidence="2">Protein DPCD</fullName>
    </recommendedName>
</protein>